<comment type="caution">
    <text evidence="3">The sequence shown here is derived from an EMBL/GenBank/DDBJ whole genome shotgun (WGS) entry which is preliminary data.</text>
</comment>
<dbReference type="Proteomes" id="UP001221898">
    <property type="component" value="Unassembled WGS sequence"/>
</dbReference>
<reference evidence="3" key="1">
    <citation type="journal article" date="2023" name="Science">
        <title>Genome structures resolve the early diversification of teleost fishes.</title>
        <authorList>
            <person name="Parey E."/>
            <person name="Louis A."/>
            <person name="Montfort J."/>
            <person name="Bouchez O."/>
            <person name="Roques C."/>
            <person name="Iampietro C."/>
            <person name="Lluch J."/>
            <person name="Castinel A."/>
            <person name="Donnadieu C."/>
            <person name="Desvignes T."/>
            <person name="Floi Bucao C."/>
            <person name="Jouanno E."/>
            <person name="Wen M."/>
            <person name="Mejri S."/>
            <person name="Dirks R."/>
            <person name="Jansen H."/>
            <person name="Henkel C."/>
            <person name="Chen W.J."/>
            <person name="Zahm M."/>
            <person name="Cabau C."/>
            <person name="Klopp C."/>
            <person name="Thompson A.W."/>
            <person name="Robinson-Rechavi M."/>
            <person name="Braasch I."/>
            <person name="Lecointre G."/>
            <person name="Bobe J."/>
            <person name="Postlethwait J.H."/>
            <person name="Berthelot C."/>
            <person name="Roest Crollius H."/>
            <person name="Guiguen Y."/>
        </authorList>
    </citation>
    <scope>NUCLEOTIDE SEQUENCE</scope>
    <source>
        <strain evidence="3">NC1722</strain>
    </source>
</reference>
<proteinExistence type="predicted"/>
<feature type="domain" description="DUF3517" evidence="2">
    <location>
        <begin position="170"/>
        <end position="479"/>
    </location>
</feature>
<evidence type="ECO:0000313" key="3">
    <source>
        <dbReference type="EMBL" id="KAJ8379216.1"/>
    </source>
</evidence>
<feature type="compositionally biased region" description="Low complexity" evidence="1">
    <location>
        <begin position="584"/>
        <end position="598"/>
    </location>
</feature>
<dbReference type="AlphaFoldDB" id="A0AAD7RF91"/>
<dbReference type="EMBL" id="JAINUG010000299">
    <property type="protein sequence ID" value="KAJ8379216.1"/>
    <property type="molecule type" value="Genomic_DNA"/>
</dbReference>
<keyword evidence="4" id="KW-1185">Reference proteome</keyword>
<feature type="region of interest" description="Disordered" evidence="1">
    <location>
        <begin position="528"/>
        <end position="605"/>
    </location>
</feature>
<protein>
    <recommendedName>
        <fullName evidence="2">DUF3517 domain-containing protein</fullName>
    </recommendedName>
</protein>
<sequence>MISIQLAARFLFSTGFHTKKIVRGPASDWYDALCVLLRHSKSVRCWFAHNVLFASPAASQYLLECPSAEVRAPSPSSSCFAHFSLQRAVPSPSPPRTFHSGQDHLLPEAEEIAMISIQLAARFLFSTGFHTKKIVRGPASDWYDALCVLLRHSKNVRCWFAHNVLFAYANRFSEYLLECPSAEVRGAFAKLIVFIAHFSLQDGPCPTPVASPGPSTQACDNLSLSDHLLRAVLNLLRREVSEHGRHLQQYFNLFVMYANLGVPEKTQLLKLSVPATFMLVALDEGPGPPIKYQYAELGKLYAVVSQLLRCCDVSSRMQSSINGNPPLSNPYGDPNLSQPIMALQQLVAEILFVRTSYIKKIIEDCSNSDETIKLLRFSCWENPQFSSTVLSELLWQVAYSYTYELRPYLDLLLQILLIEDSWQTHRIHNVLKGIPDDRDGLFDTIQRSKNHYQKRAYQCIKCMVALFSNCSVAYQILQSNGDLKRKWTWASNETSNGYFLERSHSARMTLAKACELCPEECHLTKHDAVASEEDGARKSSSPQRLMPAEVTGPQQHTEPDDQEAPDDHDSSPEDTTLYPHPQGHSFSSRTTTHTASRTPVRQHSI</sequence>
<evidence type="ECO:0000259" key="2">
    <source>
        <dbReference type="Pfam" id="PF12030"/>
    </source>
</evidence>
<name>A0AAD7RF91_9TELE</name>
<evidence type="ECO:0000256" key="1">
    <source>
        <dbReference type="SAM" id="MobiDB-lite"/>
    </source>
</evidence>
<dbReference type="Pfam" id="PF12030">
    <property type="entry name" value="DUF3517"/>
    <property type="match status" value="1"/>
</dbReference>
<organism evidence="3 4">
    <name type="scientific">Aldrovandia affinis</name>
    <dbReference type="NCBI Taxonomy" id="143900"/>
    <lineage>
        <taxon>Eukaryota</taxon>
        <taxon>Metazoa</taxon>
        <taxon>Chordata</taxon>
        <taxon>Craniata</taxon>
        <taxon>Vertebrata</taxon>
        <taxon>Euteleostomi</taxon>
        <taxon>Actinopterygii</taxon>
        <taxon>Neopterygii</taxon>
        <taxon>Teleostei</taxon>
        <taxon>Notacanthiformes</taxon>
        <taxon>Halosauridae</taxon>
        <taxon>Aldrovandia</taxon>
    </lineage>
</organism>
<feature type="compositionally biased region" description="Basic and acidic residues" evidence="1">
    <location>
        <begin position="528"/>
        <end position="537"/>
    </location>
</feature>
<accession>A0AAD7RF91</accession>
<gene>
    <name evidence="3" type="ORF">AAFF_G00223280</name>
</gene>
<dbReference type="InterPro" id="IPR021905">
    <property type="entry name" value="DUF3517"/>
</dbReference>
<evidence type="ECO:0000313" key="4">
    <source>
        <dbReference type="Proteomes" id="UP001221898"/>
    </source>
</evidence>